<name>A0ABD2VVA3_9HYME</name>
<keyword evidence="3" id="KW-1185">Reference proteome</keyword>
<comment type="caution">
    <text evidence="2">The sequence shown here is derived from an EMBL/GenBank/DDBJ whole genome shotgun (WGS) entry which is preliminary data.</text>
</comment>
<feature type="chain" id="PRO_5044768248" evidence="1">
    <location>
        <begin position="20"/>
        <end position="272"/>
    </location>
</feature>
<protein>
    <submittedName>
        <fullName evidence="2">Uncharacterized protein</fullName>
    </submittedName>
</protein>
<gene>
    <name evidence="2" type="ORF">TKK_019680</name>
</gene>
<dbReference type="AlphaFoldDB" id="A0ABD2VVA3"/>
<evidence type="ECO:0000256" key="1">
    <source>
        <dbReference type="SAM" id="SignalP"/>
    </source>
</evidence>
<evidence type="ECO:0000313" key="3">
    <source>
        <dbReference type="Proteomes" id="UP001627154"/>
    </source>
</evidence>
<keyword evidence="1" id="KW-0732">Signal</keyword>
<dbReference type="EMBL" id="JBJJXI010000170">
    <property type="protein sequence ID" value="KAL3384583.1"/>
    <property type="molecule type" value="Genomic_DNA"/>
</dbReference>
<feature type="signal peptide" evidence="1">
    <location>
        <begin position="1"/>
        <end position="19"/>
    </location>
</feature>
<accession>A0ABD2VVA3</accession>
<dbReference type="Proteomes" id="UP001627154">
    <property type="component" value="Unassembled WGS sequence"/>
</dbReference>
<organism evidence="2 3">
    <name type="scientific">Trichogramma kaykai</name>
    <dbReference type="NCBI Taxonomy" id="54128"/>
    <lineage>
        <taxon>Eukaryota</taxon>
        <taxon>Metazoa</taxon>
        <taxon>Ecdysozoa</taxon>
        <taxon>Arthropoda</taxon>
        <taxon>Hexapoda</taxon>
        <taxon>Insecta</taxon>
        <taxon>Pterygota</taxon>
        <taxon>Neoptera</taxon>
        <taxon>Endopterygota</taxon>
        <taxon>Hymenoptera</taxon>
        <taxon>Apocrita</taxon>
        <taxon>Proctotrupomorpha</taxon>
        <taxon>Chalcidoidea</taxon>
        <taxon>Trichogrammatidae</taxon>
        <taxon>Trichogramma</taxon>
    </lineage>
</organism>
<proteinExistence type="predicted"/>
<reference evidence="2 3" key="1">
    <citation type="journal article" date="2024" name="bioRxiv">
        <title>A reference genome for Trichogramma kaykai: A tiny desert-dwelling parasitoid wasp with competing sex-ratio distorters.</title>
        <authorList>
            <person name="Culotta J."/>
            <person name="Lindsey A.R."/>
        </authorList>
    </citation>
    <scope>NUCLEOTIDE SEQUENCE [LARGE SCALE GENOMIC DNA]</scope>
    <source>
        <strain evidence="2 3">KSX58</strain>
    </source>
</reference>
<evidence type="ECO:0000313" key="2">
    <source>
        <dbReference type="EMBL" id="KAL3384583.1"/>
    </source>
</evidence>
<sequence>MTKLKTIIFLIVLNQIVSGNIIPSERDNVNIENFVSVGWESTENSNNWIFDQFRHVADDIATNAAKFVRENILNVKARADELINQIKNIGFLGLLAAQEASKRIHEQFENQLKTLAARAEPSDIDVTDCTKVMYTFRSAVANLISNSSLCITEKLDKATYLFMDVTKKSDFALSAVSNFSIETAKCMQSVQNAIGMFSAARCTLDAKIQEGFKILRQLPGIAVDIVEIIDLLATLPDTLPLCMTKQTFKSIEEESNNVIDSVQTCINEKLKN</sequence>